<sequence>MRTGKYMLAAAAFLAALVLIGLMAWYFIWGPGEKQYEKEGVLVEAEHPGFYGPERLVYIRKCQGV</sequence>
<keyword evidence="3" id="KW-1185">Reference proteome</keyword>
<gene>
    <name evidence="2" type="ORF">F130042H8_19850</name>
</gene>
<keyword evidence="1" id="KW-0472">Membrane</keyword>
<organism evidence="2 3">
    <name type="scientific">Enterocloster alcoholdehydrogenati</name>
    <dbReference type="NCBI Taxonomy" id="2547410"/>
    <lineage>
        <taxon>Bacteria</taxon>
        <taxon>Bacillati</taxon>
        <taxon>Bacillota</taxon>
        <taxon>Clostridia</taxon>
        <taxon>Lachnospirales</taxon>
        <taxon>Lachnospiraceae</taxon>
        <taxon>Enterocloster</taxon>
    </lineage>
</organism>
<keyword evidence="1" id="KW-0812">Transmembrane</keyword>
<accession>A0ABQ0AY14</accession>
<feature type="transmembrane region" description="Helical" evidence="1">
    <location>
        <begin position="6"/>
        <end position="28"/>
    </location>
</feature>
<evidence type="ECO:0000313" key="3">
    <source>
        <dbReference type="Proteomes" id="UP001600894"/>
    </source>
</evidence>
<proteinExistence type="predicted"/>
<evidence type="ECO:0000256" key="1">
    <source>
        <dbReference type="SAM" id="Phobius"/>
    </source>
</evidence>
<dbReference type="Proteomes" id="UP001600894">
    <property type="component" value="Unassembled WGS sequence"/>
</dbReference>
<keyword evidence="1" id="KW-1133">Transmembrane helix</keyword>
<name>A0ABQ0AY14_9FIRM</name>
<dbReference type="EMBL" id="BAABXL010000001">
    <property type="protein sequence ID" value="GAA6268925.1"/>
    <property type="molecule type" value="Genomic_DNA"/>
</dbReference>
<protein>
    <submittedName>
        <fullName evidence="2">Uncharacterized protein</fullName>
    </submittedName>
</protein>
<dbReference type="RefSeq" id="WP_176253867.1">
    <property type="nucleotide sequence ID" value="NZ_BAABXL010000001.1"/>
</dbReference>
<comment type="caution">
    <text evidence="2">The sequence shown here is derived from an EMBL/GenBank/DDBJ whole genome shotgun (WGS) entry which is preliminary data.</text>
</comment>
<evidence type="ECO:0000313" key="2">
    <source>
        <dbReference type="EMBL" id="GAA6268925.1"/>
    </source>
</evidence>
<reference evidence="2 3" key="1">
    <citation type="submission" date="2024-04" db="EMBL/GenBank/DDBJ databases">
        <title>Defined microbial consortia suppress multidrug-resistant proinflammatory Enterobacteriaceae via ecological control.</title>
        <authorList>
            <person name="Furuichi M."/>
            <person name="Kawaguchi T."/>
            <person name="Pust M."/>
            <person name="Yasuma K."/>
            <person name="Plichta D."/>
            <person name="Hasegawa N."/>
            <person name="Ohya T."/>
            <person name="Bhattarai S."/>
            <person name="Sasajima S."/>
            <person name="Aoto Y."/>
            <person name="Tuganbaev T."/>
            <person name="Yaginuma M."/>
            <person name="Ueda M."/>
            <person name="Okahashi N."/>
            <person name="Amafuji K."/>
            <person name="Kiridooshi Y."/>
            <person name="Sugita K."/>
            <person name="Strazar M."/>
            <person name="Skelly A."/>
            <person name="Suda W."/>
            <person name="Hattori M."/>
            <person name="Nakamoto N."/>
            <person name="Caballero S."/>
            <person name="Norman J."/>
            <person name="Olle B."/>
            <person name="Tanoue T."/>
            <person name="Arita M."/>
            <person name="Bucci V."/>
            <person name="Atarashi K."/>
            <person name="Xavier R."/>
            <person name="Honda K."/>
        </authorList>
    </citation>
    <scope>NUCLEOTIDE SEQUENCE [LARGE SCALE GENOMIC DNA]</scope>
    <source>
        <strain evidence="3">f13</strain>
    </source>
</reference>